<dbReference type="InterPro" id="IPR018247">
    <property type="entry name" value="EF_Hand_1_Ca_BS"/>
</dbReference>
<comment type="caution">
    <text evidence="1">The sequence shown here is derived from an EMBL/GenBank/DDBJ whole genome shotgun (WGS) entry which is preliminary data.</text>
</comment>
<protein>
    <submittedName>
        <fullName evidence="1">TonB-dependent receptor</fullName>
    </submittedName>
</protein>
<dbReference type="PROSITE" id="PS00018">
    <property type="entry name" value="EF_HAND_1"/>
    <property type="match status" value="1"/>
</dbReference>
<organism evidence="1 2">
    <name type="scientific">Bacteroides uniformis</name>
    <dbReference type="NCBI Taxonomy" id="820"/>
    <lineage>
        <taxon>Bacteria</taxon>
        <taxon>Pseudomonadati</taxon>
        <taxon>Bacteroidota</taxon>
        <taxon>Bacteroidia</taxon>
        <taxon>Bacteroidales</taxon>
        <taxon>Bacteroidaceae</taxon>
        <taxon>Bacteroides</taxon>
    </lineage>
</organism>
<name>A0A7J5GPF3_BACUN</name>
<proteinExistence type="predicted"/>
<reference evidence="1 2" key="1">
    <citation type="journal article" date="2019" name="Nat. Med.">
        <title>A library of human gut bacterial isolates paired with longitudinal multiomics data enables mechanistic microbiome research.</title>
        <authorList>
            <person name="Poyet M."/>
            <person name="Groussin M."/>
            <person name="Gibbons S.M."/>
            <person name="Avila-Pacheco J."/>
            <person name="Jiang X."/>
            <person name="Kearney S.M."/>
            <person name="Perrotta A.R."/>
            <person name="Berdy B."/>
            <person name="Zhao S."/>
            <person name="Lieberman T.D."/>
            <person name="Swanson P.K."/>
            <person name="Smith M."/>
            <person name="Roesemann S."/>
            <person name="Alexander J.E."/>
            <person name="Rich S.A."/>
            <person name="Livny J."/>
            <person name="Vlamakis H."/>
            <person name="Clish C."/>
            <person name="Bullock K."/>
            <person name="Deik A."/>
            <person name="Scott J."/>
            <person name="Pierce K.A."/>
            <person name="Xavier R.J."/>
            <person name="Alm E.J."/>
        </authorList>
    </citation>
    <scope>NUCLEOTIDE SEQUENCE [LARGE SCALE GENOMIC DNA]</scope>
    <source>
        <strain evidence="1 2">BIOML-A21</strain>
    </source>
</reference>
<dbReference type="AlphaFoldDB" id="A0A7J5GPF3"/>
<dbReference type="EMBL" id="WCUA01000250">
    <property type="protein sequence ID" value="KAB4177108.1"/>
    <property type="molecule type" value="Genomic_DNA"/>
</dbReference>
<feature type="non-terminal residue" evidence="1">
    <location>
        <position position="1"/>
    </location>
</feature>
<accession>A0A7J5GPF3</accession>
<evidence type="ECO:0000313" key="1">
    <source>
        <dbReference type="EMBL" id="KAB4177108.1"/>
    </source>
</evidence>
<evidence type="ECO:0000313" key="2">
    <source>
        <dbReference type="Proteomes" id="UP000442334"/>
    </source>
</evidence>
<sequence length="207" mass="23501">LDDIYNSAQSTIANGTHNTLIPGDLYYIDYNGDGMIDAKDMVPMKNLNYPTTTLGFTLGGSYKGIGFNMLWYSAMDVYKEAIPSYLWDFPEGNIKAQPNTLNTWTADAPIQGGPIRPSIHVQRSYNSVASTYTYTNHAYLRLKNLEVNYQIPKRWLQPLRLTKLQVYVNGTNLLTFSKGDSRRDPEHSGQNVYPVVRRYNIGFRLGL</sequence>
<gene>
    <name evidence="1" type="ORF">GAQ34_23705</name>
</gene>
<dbReference type="Proteomes" id="UP000442334">
    <property type="component" value="Unassembled WGS sequence"/>
</dbReference>
<keyword evidence="1" id="KW-0675">Receptor</keyword>